<accession>A0A512B557</accession>
<keyword evidence="1" id="KW-0472">Membrane</keyword>
<dbReference type="Proteomes" id="UP000321532">
    <property type="component" value="Unassembled WGS sequence"/>
</dbReference>
<keyword evidence="1" id="KW-1133">Transmembrane helix</keyword>
<gene>
    <name evidence="2" type="ORF">AAE02nite_47800</name>
</gene>
<keyword evidence="1" id="KW-0812">Transmembrane</keyword>
<dbReference type="EMBL" id="BJYS01000051">
    <property type="protein sequence ID" value="GEO07116.1"/>
    <property type="molecule type" value="Genomic_DNA"/>
</dbReference>
<evidence type="ECO:0000313" key="2">
    <source>
        <dbReference type="EMBL" id="GEO07116.1"/>
    </source>
</evidence>
<comment type="caution">
    <text evidence="2">The sequence shown here is derived from an EMBL/GenBank/DDBJ whole genome shotgun (WGS) entry which is preliminary data.</text>
</comment>
<name>A0A512B557_9BACT</name>
<evidence type="ECO:0000256" key="1">
    <source>
        <dbReference type="SAM" id="Phobius"/>
    </source>
</evidence>
<proteinExistence type="predicted"/>
<evidence type="ECO:0000313" key="3">
    <source>
        <dbReference type="Proteomes" id="UP000321532"/>
    </source>
</evidence>
<feature type="transmembrane region" description="Helical" evidence="1">
    <location>
        <begin position="43"/>
        <end position="65"/>
    </location>
</feature>
<dbReference type="AlphaFoldDB" id="A0A512B557"/>
<keyword evidence="3" id="KW-1185">Reference proteome</keyword>
<protein>
    <submittedName>
        <fullName evidence="2">Uncharacterized protein</fullName>
    </submittedName>
</protein>
<organism evidence="2 3">
    <name type="scientific">Adhaeribacter aerolatus</name>
    <dbReference type="NCBI Taxonomy" id="670289"/>
    <lineage>
        <taxon>Bacteria</taxon>
        <taxon>Pseudomonadati</taxon>
        <taxon>Bacteroidota</taxon>
        <taxon>Cytophagia</taxon>
        <taxon>Cytophagales</taxon>
        <taxon>Hymenobacteraceae</taxon>
        <taxon>Adhaeribacter</taxon>
    </lineage>
</organism>
<sequence>MAQNIACIVEFNLIHIISLADKYHKNSDSCYVFLIYAYQAQRLSMLLVILSNGRIVVINAPLMALKA</sequence>
<reference evidence="2 3" key="1">
    <citation type="submission" date="2019-07" db="EMBL/GenBank/DDBJ databases">
        <title>Whole genome shotgun sequence of Adhaeribacter aerolatus NBRC 106133.</title>
        <authorList>
            <person name="Hosoyama A."/>
            <person name="Uohara A."/>
            <person name="Ohji S."/>
            <person name="Ichikawa N."/>
        </authorList>
    </citation>
    <scope>NUCLEOTIDE SEQUENCE [LARGE SCALE GENOMIC DNA]</scope>
    <source>
        <strain evidence="2 3">NBRC 106133</strain>
    </source>
</reference>